<protein>
    <submittedName>
        <fullName evidence="2">Uncharacterized protein</fullName>
    </submittedName>
</protein>
<reference evidence="2 3" key="1">
    <citation type="submission" date="2020-08" db="EMBL/GenBank/DDBJ databases">
        <title>Genomic Encyclopedia of Type Strains, Phase IV (KMG-IV): sequencing the most valuable type-strain genomes for metagenomic binning, comparative biology and taxonomic classification.</title>
        <authorList>
            <person name="Goeker M."/>
        </authorList>
    </citation>
    <scope>NUCLEOTIDE SEQUENCE [LARGE SCALE GENOMIC DNA]</scope>
    <source>
        <strain evidence="2 3">DSM 27165</strain>
    </source>
</reference>
<comment type="caution">
    <text evidence="2">The sequence shown here is derived from an EMBL/GenBank/DDBJ whole genome shotgun (WGS) entry which is preliminary data.</text>
</comment>
<name>A0A840MXF2_9PROT</name>
<dbReference type="AlphaFoldDB" id="A0A840MXF2"/>
<organism evidence="2 3">
    <name type="scientific">Chitinivorax tropicus</name>
    <dbReference type="NCBI Taxonomy" id="714531"/>
    <lineage>
        <taxon>Bacteria</taxon>
        <taxon>Pseudomonadati</taxon>
        <taxon>Pseudomonadota</taxon>
        <taxon>Betaproteobacteria</taxon>
        <taxon>Chitinivorax</taxon>
    </lineage>
</organism>
<evidence type="ECO:0000313" key="3">
    <source>
        <dbReference type="Proteomes" id="UP000575898"/>
    </source>
</evidence>
<keyword evidence="3" id="KW-1185">Reference proteome</keyword>
<dbReference type="RefSeq" id="WP_184041252.1">
    <property type="nucleotide sequence ID" value="NZ_JACHHY010000020.1"/>
</dbReference>
<feature type="coiled-coil region" evidence="1">
    <location>
        <begin position="21"/>
        <end position="48"/>
    </location>
</feature>
<gene>
    <name evidence="2" type="ORF">HNQ59_003139</name>
</gene>
<proteinExistence type="predicted"/>
<dbReference type="EMBL" id="JACHHY010000020">
    <property type="protein sequence ID" value="MBB5019831.1"/>
    <property type="molecule type" value="Genomic_DNA"/>
</dbReference>
<evidence type="ECO:0000313" key="2">
    <source>
        <dbReference type="EMBL" id="MBB5019831.1"/>
    </source>
</evidence>
<dbReference type="Proteomes" id="UP000575898">
    <property type="component" value="Unassembled WGS sequence"/>
</dbReference>
<accession>A0A840MXF2</accession>
<sequence>MSGEFDHVVWRSPKGEVLACVEKIKVMRENLEELRQMAQDALEDALLMGGDERQVRQVLHDLVDGLTNPYPEEQ</sequence>
<evidence type="ECO:0000256" key="1">
    <source>
        <dbReference type="SAM" id="Coils"/>
    </source>
</evidence>
<keyword evidence="1" id="KW-0175">Coiled coil</keyword>